<feature type="transmembrane region" description="Helical" evidence="1">
    <location>
        <begin position="50"/>
        <end position="66"/>
    </location>
</feature>
<dbReference type="AlphaFoldDB" id="A0A1J7CB50"/>
<organism evidence="2 3">
    <name type="scientific">Mangrovactinospora gilvigrisea</name>
    <dbReference type="NCBI Taxonomy" id="1428644"/>
    <lineage>
        <taxon>Bacteria</taxon>
        <taxon>Bacillati</taxon>
        <taxon>Actinomycetota</taxon>
        <taxon>Actinomycetes</taxon>
        <taxon>Kitasatosporales</taxon>
        <taxon>Streptomycetaceae</taxon>
        <taxon>Mangrovactinospora</taxon>
    </lineage>
</organism>
<feature type="transmembrane region" description="Helical" evidence="1">
    <location>
        <begin position="12"/>
        <end position="30"/>
    </location>
</feature>
<sequence>MKRKTVESLQIATLAVGSWFGAIPVLLTIIGSTDTDVFAPLNLKDPQSVIASGAIMFAAIVGVFVLDRMKRDA</sequence>
<dbReference type="OrthoDB" id="3695943at2"/>
<keyword evidence="1" id="KW-0472">Membrane</keyword>
<protein>
    <submittedName>
        <fullName evidence="2">Uncharacterized protein</fullName>
    </submittedName>
</protein>
<evidence type="ECO:0000313" key="3">
    <source>
        <dbReference type="Proteomes" id="UP000243342"/>
    </source>
</evidence>
<dbReference type="RefSeq" id="WP_071655280.1">
    <property type="nucleotide sequence ID" value="NZ_MLCF01000013.1"/>
</dbReference>
<evidence type="ECO:0000256" key="1">
    <source>
        <dbReference type="SAM" id="Phobius"/>
    </source>
</evidence>
<reference evidence="2 3" key="1">
    <citation type="submission" date="2016-10" db="EMBL/GenBank/DDBJ databases">
        <title>Genome sequence of Streptomyces gilvigriseus MUSC 26.</title>
        <authorList>
            <person name="Lee L.-H."/>
            <person name="Ser H.-L."/>
        </authorList>
    </citation>
    <scope>NUCLEOTIDE SEQUENCE [LARGE SCALE GENOMIC DNA]</scope>
    <source>
        <strain evidence="2 3">MUSC 26</strain>
    </source>
</reference>
<dbReference type="EMBL" id="MLCF01000013">
    <property type="protein sequence ID" value="OIV38744.1"/>
    <property type="molecule type" value="Genomic_DNA"/>
</dbReference>
<accession>A0A1J7CB50</accession>
<dbReference type="Proteomes" id="UP000243342">
    <property type="component" value="Unassembled WGS sequence"/>
</dbReference>
<gene>
    <name evidence="2" type="ORF">BIV57_04140</name>
</gene>
<keyword evidence="3" id="KW-1185">Reference proteome</keyword>
<evidence type="ECO:0000313" key="2">
    <source>
        <dbReference type="EMBL" id="OIV38744.1"/>
    </source>
</evidence>
<proteinExistence type="predicted"/>
<keyword evidence="1" id="KW-1133">Transmembrane helix</keyword>
<comment type="caution">
    <text evidence="2">The sequence shown here is derived from an EMBL/GenBank/DDBJ whole genome shotgun (WGS) entry which is preliminary data.</text>
</comment>
<keyword evidence="1" id="KW-0812">Transmembrane</keyword>
<name>A0A1J7CB50_9ACTN</name>